<reference evidence="3 4" key="1">
    <citation type="submission" date="2024-09" db="EMBL/GenBank/DDBJ databases">
        <authorList>
            <person name="Sun Q."/>
            <person name="Mori K."/>
        </authorList>
    </citation>
    <scope>NUCLEOTIDE SEQUENCE [LARGE SCALE GENOMIC DNA]</scope>
    <source>
        <strain evidence="3 4">JCM 13519</strain>
    </source>
</reference>
<dbReference type="InterPro" id="IPR050807">
    <property type="entry name" value="TransReg_Diox_bact_type"/>
</dbReference>
<dbReference type="Pfam" id="PF07883">
    <property type="entry name" value="Cupin_2"/>
    <property type="match status" value="1"/>
</dbReference>
<dbReference type="EMBL" id="JBHMBH010000012">
    <property type="protein sequence ID" value="MFB9713657.1"/>
    <property type="molecule type" value="Genomic_DNA"/>
</dbReference>
<dbReference type="SUPFAM" id="SSF47413">
    <property type="entry name" value="lambda repressor-like DNA-binding domains"/>
    <property type="match status" value="1"/>
</dbReference>
<dbReference type="InterPro" id="IPR010982">
    <property type="entry name" value="Lambda_DNA-bd_dom_sf"/>
</dbReference>
<dbReference type="PANTHER" id="PTHR46797">
    <property type="entry name" value="HTH-TYPE TRANSCRIPTIONAL REGULATOR"/>
    <property type="match status" value="1"/>
</dbReference>
<feature type="domain" description="HTH cro/C1-type" evidence="2">
    <location>
        <begin position="37"/>
        <end position="91"/>
    </location>
</feature>
<evidence type="ECO:0000313" key="3">
    <source>
        <dbReference type="EMBL" id="MFB9713657.1"/>
    </source>
</evidence>
<dbReference type="PANTHER" id="PTHR46797:SF2">
    <property type="entry name" value="TRANSCRIPTIONAL REGULATOR"/>
    <property type="match status" value="1"/>
</dbReference>
<accession>A0ABV5UMA7</accession>
<dbReference type="InterPro" id="IPR014710">
    <property type="entry name" value="RmlC-like_jellyroll"/>
</dbReference>
<organism evidence="3 4">
    <name type="scientific">Arthrobacter methylotrophus</name>
    <dbReference type="NCBI Taxonomy" id="121291"/>
    <lineage>
        <taxon>Bacteria</taxon>
        <taxon>Bacillati</taxon>
        <taxon>Actinomycetota</taxon>
        <taxon>Actinomycetes</taxon>
        <taxon>Micrococcales</taxon>
        <taxon>Micrococcaceae</taxon>
        <taxon>Arthrobacter</taxon>
    </lineage>
</organism>
<keyword evidence="4" id="KW-1185">Reference proteome</keyword>
<evidence type="ECO:0000259" key="2">
    <source>
        <dbReference type="PROSITE" id="PS50943"/>
    </source>
</evidence>
<evidence type="ECO:0000256" key="1">
    <source>
        <dbReference type="ARBA" id="ARBA00023125"/>
    </source>
</evidence>
<comment type="caution">
    <text evidence="3">The sequence shown here is derived from an EMBL/GenBank/DDBJ whole genome shotgun (WGS) entry which is preliminary data.</text>
</comment>
<dbReference type="InterPro" id="IPR001387">
    <property type="entry name" value="Cro/C1-type_HTH"/>
</dbReference>
<dbReference type="RefSeq" id="WP_345052976.1">
    <property type="nucleotide sequence ID" value="NZ_BAABED010000001.1"/>
</dbReference>
<protein>
    <submittedName>
        <fullName evidence="3">Cupin domain-containing protein</fullName>
    </submittedName>
</protein>
<dbReference type="CDD" id="cd00093">
    <property type="entry name" value="HTH_XRE"/>
    <property type="match status" value="1"/>
</dbReference>
<dbReference type="Gene3D" id="2.60.120.10">
    <property type="entry name" value="Jelly Rolls"/>
    <property type="match status" value="1"/>
</dbReference>
<dbReference type="Pfam" id="PF01381">
    <property type="entry name" value="HTH_3"/>
    <property type="match status" value="1"/>
</dbReference>
<gene>
    <name evidence="3" type="ORF">ACFFPI_05750</name>
</gene>
<proteinExistence type="predicted"/>
<dbReference type="SUPFAM" id="SSF51182">
    <property type="entry name" value="RmlC-like cupins"/>
    <property type="match status" value="1"/>
</dbReference>
<dbReference type="Proteomes" id="UP001589536">
    <property type="component" value="Unassembled WGS sequence"/>
</dbReference>
<sequence>MVTTYIPKAEVPTVATTAESKERSATEASRLAVGTRIRSARTERGTSLRELARRLGVSAGHISQVERGMVAPSISLLYSIASELSLSMDTLFGEDRTGPGEYEGIEKSPGEERFITRSAERRKIDLDTGVRWELLTPTPHEVVDFREIVYAPGGGSSKPGEFIRHSGREYGLVLEGVLHVQLEFEDFMLGPGDSIAFDSRVPHRLWNENDKTSARAVWCTYSEPVDS</sequence>
<dbReference type="InterPro" id="IPR013096">
    <property type="entry name" value="Cupin_2"/>
</dbReference>
<evidence type="ECO:0000313" key="4">
    <source>
        <dbReference type="Proteomes" id="UP001589536"/>
    </source>
</evidence>
<dbReference type="InterPro" id="IPR011051">
    <property type="entry name" value="RmlC_Cupin_sf"/>
</dbReference>
<dbReference type="PROSITE" id="PS50943">
    <property type="entry name" value="HTH_CROC1"/>
    <property type="match status" value="1"/>
</dbReference>
<keyword evidence="1" id="KW-0238">DNA-binding</keyword>
<dbReference type="Gene3D" id="1.10.260.40">
    <property type="entry name" value="lambda repressor-like DNA-binding domains"/>
    <property type="match status" value="1"/>
</dbReference>
<name>A0ABV5UMA7_9MICC</name>
<dbReference type="SMART" id="SM00530">
    <property type="entry name" value="HTH_XRE"/>
    <property type="match status" value="1"/>
</dbReference>
<dbReference type="CDD" id="cd02209">
    <property type="entry name" value="cupin_XRE_C"/>
    <property type="match status" value="1"/>
</dbReference>